<feature type="compositionally biased region" description="Polar residues" evidence="2">
    <location>
        <begin position="488"/>
        <end position="505"/>
    </location>
</feature>
<proteinExistence type="predicted"/>
<feature type="region of interest" description="Disordered" evidence="2">
    <location>
        <begin position="736"/>
        <end position="811"/>
    </location>
</feature>
<name>A0A9W6XSP0_9STRA</name>
<organism evidence="3 4">
    <name type="scientific">Phytophthora fragariaefolia</name>
    <dbReference type="NCBI Taxonomy" id="1490495"/>
    <lineage>
        <taxon>Eukaryota</taxon>
        <taxon>Sar</taxon>
        <taxon>Stramenopiles</taxon>
        <taxon>Oomycota</taxon>
        <taxon>Peronosporomycetes</taxon>
        <taxon>Peronosporales</taxon>
        <taxon>Peronosporaceae</taxon>
        <taxon>Phytophthora</taxon>
    </lineage>
</organism>
<feature type="compositionally biased region" description="Polar residues" evidence="2">
    <location>
        <begin position="541"/>
        <end position="557"/>
    </location>
</feature>
<feature type="region of interest" description="Disordered" evidence="2">
    <location>
        <begin position="1"/>
        <end position="30"/>
    </location>
</feature>
<feature type="region of interest" description="Disordered" evidence="2">
    <location>
        <begin position="124"/>
        <end position="172"/>
    </location>
</feature>
<feature type="compositionally biased region" description="Polar residues" evidence="2">
    <location>
        <begin position="160"/>
        <end position="172"/>
    </location>
</feature>
<gene>
    <name evidence="3" type="ORF">Pfra01_001578400</name>
</gene>
<accession>A0A9W6XSP0</accession>
<feature type="compositionally biased region" description="Basic residues" evidence="2">
    <location>
        <begin position="779"/>
        <end position="790"/>
    </location>
</feature>
<sequence length="811" mass="86184">MSSVPQSPLYGKHRKRPSSSSIDSSVSWSGSEIDAVGAHAETEQGARLSWASSVAAKEDAPQTLAPAATLFGAAATTHAEPETKRDAAGDAGLGVQPPKTPLGKPALDDDGAISAAQRVRMELSAHAGSRAGSRANSSEASGAENLFPNVPPAYDEEKNGPQSCPSTFNNTKQPQFSIDKLRQLRSNELVASKLLPTRSSVNSLMGYVRELQLSEASLRKQLVKTKQHTEEELSHSLSKVTELEKTMQEVERDREEARRKLEEQEQLIRDLAAKLKQAEAAKTKSSVVAGVDELPPIAEEVSPQREIAATTLEQSQLRERRTAEESAQTLALPMQPAQEEAPAPPLHPGYQPKDNARSAQFGLASPRSPNRPLWDPWASGGATPMKNLPPVFTIGSTGLDPVVSSSTTVPEVTAADSATNAARDYELKSVLMSPRRAQGQAESSGTGDSSREIEQRGSAVAYPEQDFSPQYPAPLFNVGAIPSPPYPQEQNFVSPEGQNERYISQTHDESPAVESSSQVTSEDFVSATSVPDKNLIKRQAESVTPTQNDATEWSGPSQEEVPSGVNAVPPPAATTNVEGSGGIVPPPPTGTFGEAHTSVLTPPQMATKTSSDANTPSFVSPPFESIPSNQQASGTEDGNSTPGTRGAPPTRTTPPQTSLVTEAQPLPQAMNESTPVDSEPVSLEALLVEFFTEVDKKRLKMAKAYGKRYAGREKWLFTELTKRYGAAKVGALKARFENGNSAAVPGTTTSSSSTSTSASSGTPNGQEKTKSADASGHQKPGRLGHPRHPQFFHPPTPASNVDPSANMPPCK</sequence>
<feature type="compositionally biased region" description="Polar residues" evidence="2">
    <location>
        <begin position="626"/>
        <end position="640"/>
    </location>
</feature>
<feature type="region of interest" description="Disordered" evidence="2">
    <location>
        <begin position="414"/>
        <end position="679"/>
    </location>
</feature>
<keyword evidence="1" id="KW-0175">Coiled coil</keyword>
<feature type="compositionally biased region" description="Basic and acidic residues" evidence="2">
    <location>
        <begin position="79"/>
        <end position="88"/>
    </location>
</feature>
<feature type="region of interest" description="Disordered" evidence="2">
    <location>
        <begin position="73"/>
        <end position="109"/>
    </location>
</feature>
<feature type="compositionally biased region" description="Polar residues" evidence="2">
    <location>
        <begin position="598"/>
        <end position="618"/>
    </location>
</feature>
<feature type="compositionally biased region" description="Low complexity" evidence="2">
    <location>
        <begin position="641"/>
        <end position="655"/>
    </location>
</feature>
<protein>
    <submittedName>
        <fullName evidence="3">Unnamed protein product</fullName>
    </submittedName>
</protein>
<dbReference type="EMBL" id="BSXT01001732">
    <property type="protein sequence ID" value="GMF44806.1"/>
    <property type="molecule type" value="Genomic_DNA"/>
</dbReference>
<feature type="region of interest" description="Disordered" evidence="2">
    <location>
        <begin position="334"/>
        <end position="371"/>
    </location>
</feature>
<feature type="coiled-coil region" evidence="1">
    <location>
        <begin position="233"/>
        <end position="281"/>
    </location>
</feature>
<feature type="compositionally biased region" description="Low complexity" evidence="2">
    <location>
        <begin position="124"/>
        <end position="145"/>
    </location>
</feature>
<feature type="compositionally biased region" description="Polar residues" evidence="2">
    <location>
        <begin position="513"/>
        <end position="531"/>
    </location>
</feature>
<dbReference type="OrthoDB" id="73448at2759"/>
<dbReference type="AlphaFoldDB" id="A0A9W6XSP0"/>
<feature type="compositionally biased region" description="Low complexity" evidence="2">
    <location>
        <begin position="746"/>
        <end position="762"/>
    </location>
</feature>
<evidence type="ECO:0000313" key="3">
    <source>
        <dbReference type="EMBL" id="GMF44806.1"/>
    </source>
</evidence>
<evidence type="ECO:0000313" key="4">
    <source>
        <dbReference type="Proteomes" id="UP001165121"/>
    </source>
</evidence>
<dbReference type="Proteomes" id="UP001165121">
    <property type="component" value="Unassembled WGS sequence"/>
</dbReference>
<feature type="compositionally biased region" description="Low complexity" evidence="2">
    <location>
        <begin position="18"/>
        <end position="30"/>
    </location>
</feature>
<evidence type="ECO:0000256" key="2">
    <source>
        <dbReference type="SAM" id="MobiDB-lite"/>
    </source>
</evidence>
<keyword evidence="4" id="KW-1185">Reference proteome</keyword>
<comment type="caution">
    <text evidence="3">The sequence shown here is derived from an EMBL/GenBank/DDBJ whole genome shotgun (WGS) entry which is preliminary data.</text>
</comment>
<reference evidence="3" key="1">
    <citation type="submission" date="2023-04" db="EMBL/GenBank/DDBJ databases">
        <title>Phytophthora fragariaefolia NBRC 109709.</title>
        <authorList>
            <person name="Ichikawa N."/>
            <person name="Sato H."/>
            <person name="Tonouchi N."/>
        </authorList>
    </citation>
    <scope>NUCLEOTIDE SEQUENCE</scope>
    <source>
        <strain evidence="3">NBRC 109709</strain>
    </source>
</reference>
<evidence type="ECO:0000256" key="1">
    <source>
        <dbReference type="SAM" id="Coils"/>
    </source>
</evidence>